<name>A0A077M0W3_9MICO</name>
<dbReference type="Proteomes" id="UP000035721">
    <property type="component" value="Unassembled WGS sequence"/>
</dbReference>
<comment type="caution">
    <text evidence="2">The sequence shown here is derived from an EMBL/GenBank/DDBJ whole genome shotgun (WGS) entry which is preliminary data.</text>
</comment>
<sequence length="48" mass="5427">MRRQPWWVFVGFGFGFDFLGFSDFFDVEDEDGFFFVFCVAGGLGGLGT</sequence>
<gene>
    <name evidence="2" type="ORF">BN12_230027</name>
</gene>
<dbReference type="AlphaFoldDB" id="A0A077M0W3"/>
<keyword evidence="1" id="KW-0812">Transmembrane</keyword>
<evidence type="ECO:0000313" key="2">
    <source>
        <dbReference type="EMBL" id="CCH77850.1"/>
    </source>
</evidence>
<proteinExistence type="predicted"/>
<accession>A0A077M0W3</accession>
<organism evidence="2 3">
    <name type="scientific">Nostocoides japonicum T1-X7</name>
    <dbReference type="NCBI Taxonomy" id="1194083"/>
    <lineage>
        <taxon>Bacteria</taxon>
        <taxon>Bacillati</taxon>
        <taxon>Actinomycetota</taxon>
        <taxon>Actinomycetes</taxon>
        <taxon>Micrococcales</taxon>
        <taxon>Intrasporangiaceae</taxon>
        <taxon>Nostocoides</taxon>
    </lineage>
</organism>
<reference evidence="2 3" key="1">
    <citation type="journal article" date="2013" name="ISME J.">
        <title>A metabolic model for members of the genus Tetrasphaera involved in enhanced biological phosphorus removal.</title>
        <authorList>
            <person name="Kristiansen R."/>
            <person name="Nguyen H.T.T."/>
            <person name="Saunders A.M."/>
            <person name="Nielsen J.L."/>
            <person name="Wimmer R."/>
            <person name="Le V.Q."/>
            <person name="McIlroy S.J."/>
            <person name="Petrovski S."/>
            <person name="Seviour R.J."/>
            <person name="Calteau A."/>
            <person name="Nielsen K.L."/>
            <person name="Nielsen P.H."/>
        </authorList>
    </citation>
    <scope>NUCLEOTIDE SEQUENCE [LARGE SCALE GENOMIC DNA]</scope>
    <source>
        <strain evidence="2 3">T1-X7</strain>
    </source>
</reference>
<evidence type="ECO:0000313" key="3">
    <source>
        <dbReference type="Proteomes" id="UP000035721"/>
    </source>
</evidence>
<keyword evidence="3" id="KW-1185">Reference proteome</keyword>
<dbReference type="EMBL" id="CAJB01000146">
    <property type="protein sequence ID" value="CCH77850.1"/>
    <property type="molecule type" value="Genomic_DNA"/>
</dbReference>
<keyword evidence="1" id="KW-1133">Transmembrane helix</keyword>
<protein>
    <submittedName>
        <fullName evidence="2">Uncharacterized protein</fullName>
    </submittedName>
</protein>
<evidence type="ECO:0000256" key="1">
    <source>
        <dbReference type="SAM" id="Phobius"/>
    </source>
</evidence>
<feature type="transmembrane region" description="Helical" evidence="1">
    <location>
        <begin position="6"/>
        <end position="25"/>
    </location>
</feature>
<keyword evidence="1" id="KW-0472">Membrane</keyword>